<dbReference type="Proteomes" id="UP001356308">
    <property type="component" value="Unassembled WGS sequence"/>
</dbReference>
<evidence type="ECO:0000256" key="1">
    <source>
        <dbReference type="ARBA" id="ARBA00022729"/>
    </source>
</evidence>
<sequence>MDLKKPFFKNTFICIAIALVFFSCKDKVKLFSELSTSDTHIDFTNTVVESDSFNINTYLYAHNGGGVAVADFDNDGLPDIYFTSNQESNKLFINKGNLEFEDFTEKAKVAGPIGVGIWCTGVTIVDINQDGWLDIYVNYLWDGDMFKGGNQLFLNNTDGTFDQKASEYGLDLKGYAQQSAFFDFDNDGDLDMYQLNHSIHNRDVYVNVEKRAIRDSLAGDRLLENQGGRYIDVSDKAGIFGGATGYGLSVAIGDLDNNGCPDIYVSNDFHDNDYLYYNQCDGTFKEGIRESTSSTSTFSMGSDIADVNNDGLLDIMTLDMKPEDEVIRKKSAGADPYDIYEFKKGFGYYDQFPRNMLQLNRDSLFKGYSQFSEISQMVGIDATDWSWSVLLADYDNDGTKDIYITNGILRRPNDLNYINYTYNSASEEKKSSLELAQLMPDGKVSNYAYRNKGDLSFENVSQEWGLDLVGCSMGSAYGDLDNDGDLDLVVNNLNQANTIYRNNSEMINDNNYLKIKLNGDIQNKNGIGAKVIVDVSGKSIVQEMHPERGWLSSSHDNLLFGLGKANKVDKVKVIWSDGQTEEREDIAINTMLILDYNNSDLDENKRKVTTKIFKKIQDSVVDFVHQEDNFDDFANEYLIPHKLSTEGPKIAVGDINNDGMEDFFVAGAKGQPGALYMQMSDENSNYFKRVYDQAIERDGDFEDVDAIFFDIDADGDQDLYVVSGGGFTHDTSQYLDRLYLNVGNGTFIRYSGELPKSNGSVVEAGDFNKDGSIDVFVGTRSRFGGYGVSPDSYILWNKGVNLNNDPIFKIGVLKNLGMVTDASWDSKQNDLVVVGEWMPITFLGFKENSAFIKQELSNSTGLWNTVYRADVNGDNETDLLAGNLGLNSSWSATIDQPLKLIVKDWDQNGSIDPIITYFKNGKEWLYNSLDELKKQMPLVRKRYSNYESYANDDLGNVFSKDDLSSAQIKTVQILSSTLYLNNMNGSYESIPLPKELQMAPIFAFLTKDVNADGVMDIMAVGNFKGFTPSLGKQDVSHGNLLLGNKTGSWKYIEPKESGFSVKGMARDIKSINVGDIQWIITGNSDGPIEISSN</sequence>
<reference evidence="3 4" key="1">
    <citation type="submission" date="2024-01" db="EMBL/GenBank/DDBJ databases">
        <title>Maribacter spp. originated from different algae showed divergent polysaccharides utilization ability.</title>
        <authorList>
            <person name="Wang H."/>
            <person name="Wu Y."/>
        </authorList>
    </citation>
    <scope>NUCLEOTIDE SEQUENCE [LARGE SCALE GENOMIC DNA]</scope>
    <source>
        <strain evidence="3 4">PR1</strain>
    </source>
</reference>
<evidence type="ECO:0000313" key="4">
    <source>
        <dbReference type="Proteomes" id="UP001356308"/>
    </source>
</evidence>
<evidence type="ECO:0000259" key="2">
    <source>
        <dbReference type="Pfam" id="PF07593"/>
    </source>
</evidence>
<dbReference type="Pfam" id="PF13517">
    <property type="entry name" value="FG-GAP_3"/>
    <property type="match status" value="3"/>
</dbReference>
<dbReference type="Gene3D" id="2.130.10.130">
    <property type="entry name" value="Integrin alpha, N-terminal"/>
    <property type="match status" value="4"/>
</dbReference>
<dbReference type="PANTHER" id="PTHR16026:SF0">
    <property type="entry name" value="CARTILAGE ACIDIC PROTEIN 1"/>
    <property type="match status" value="1"/>
</dbReference>
<feature type="domain" description="ASPIC/UnbV" evidence="2">
    <location>
        <begin position="526"/>
        <end position="592"/>
    </location>
</feature>
<dbReference type="PANTHER" id="PTHR16026">
    <property type="entry name" value="CARTILAGE ACIDIC PROTEIN 1"/>
    <property type="match status" value="1"/>
</dbReference>
<gene>
    <name evidence="3" type="ORF">V1I91_17770</name>
</gene>
<keyword evidence="1" id="KW-0732">Signal</keyword>
<dbReference type="PROSITE" id="PS51257">
    <property type="entry name" value="PROKAR_LIPOPROTEIN"/>
    <property type="match status" value="1"/>
</dbReference>
<dbReference type="InterPro" id="IPR013517">
    <property type="entry name" value="FG-GAP"/>
</dbReference>
<dbReference type="InterPro" id="IPR027039">
    <property type="entry name" value="Crtac1"/>
</dbReference>
<proteinExistence type="predicted"/>
<dbReference type="SUPFAM" id="SSF69318">
    <property type="entry name" value="Integrin alpha N-terminal domain"/>
    <property type="match status" value="3"/>
</dbReference>
<accession>A0ABU7IY61</accession>
<protein>
    <submittedName>
        <fullName evidence="3">VCBS repeat-containing protein</fullName>
    </submittedName>
</protein>
<organism evidence="3 4">
    <name type="scientific">Maribacter cobaltidurans</name>
    <dbReference type="NCBI Taxonomy" id="1178778"/>
    <lineage>
        <taxon>Bacteria</taxon>
        <taxon>Pseudomonadati</taxon>
        <taxon>Bacteroidota</taxon>
        <taxon>Flavobacteriia</taxon>
        <taxon>Flavobacteriales</taxon>
        <taxon>Flavobacteriaceae</taxon>
        <taxon>Maribacter</taxon>
    </lineage>
</organism>
<comment type="caution">
    <text evidence="3">The sequence shown here is derived from an EMBL/GenBank/DDBJ whole genome shotgun (WGS) entry which is preliminary data.</text>
</comment>
<keyword evidence="4" id="KW-1185">Reference proteome</keyword>
<dbReference type="InterPro" id="IPR011519">
    <property type="entry name" value="UnbV_ASPIC"/>
</dbReference>
<dbReference type="Pfam" id="PF07593">
    <property type="entry name" value="UnbV_ASPIC"/>
    <property type="match status" value="1"/>
</dbReference>
<dbReference type="EMBL" id="JAZDDG010000009">
    <property type="protein sequence ID" value="MEE1977931.1"/>
    <property type="molecule type" value="Genomic_DNA"/>
</dbReference>
<dbReference type="InterPro" id="IPR028994">
    <property type="entry name" value="Integrin_alpha_N"/>
</dbReference>
<evidence type="ECO:0000313" key="3">
    <source>
        <dbReference type="EMBL" id="MEE1977931.1"/>
    </source>
</evidence>
<name>A0ABU7IY61_9FLAO</name>
<dbReference type="RefSeq" id="WP_272652613.1">
    <property type="nucleotide sequence ID" value="NZ_JAZDDG010000009.1"/>
</dbReference>